<dbReference type="AlphaFoldDB" id="A0AAE0BCT0"/>
<evidence type="ECO:0000256" key="1">
    <source>
        <dbReference type="SAM" id="SignalP"/>
    </source>
</evidence>
<dbReference type="Proteomes" id="UP001190700">
    <property type="component" value="Unassembled WGS sequence"/>
</dbReference>
<dbReference type="EMBL" id="LGRX02035666">
    <property type="protein sequence ID" value="KAK3233610.1"/>
    <property type="molecule type" value="Genomic_DNA"/>
</dbReference>
<keyword evidence="3" id="KW-1185">Reference proteome</keyword>
<dbReference type="Gene3D" id="3.40.50.300">
    <property type="entry name" value="P-loop containing nucleotide triphosphate hydrolases"/>
    <property type="match status" value="1"/>
</dbReference>
<evidence type="ECO:0000313" key="3">
    <source>
        <dbReference type="Proteomes" id="UP001190700"/>
    </source>
</evidence>
<feature type="chain" id="PRO_5042042537" evidence="1">
    <location>
        <begin position="18"/>
        <end position="388"/>
    </location>
</feature>
<protein>
    <submittedName>
        <fullName evidence="2">Uncharacterized protein</fullName>
    </submittedName>
</protein>
<sequence>MKLVVLLLLIFAVVGDATSYLNSTLPSCALHLYRHVSKTGGTTVRFLFDKQVVMGEWEYPLSYGFKENEWEELLERWRGAADKWILKDPGSEGPRVLVEVRGNWPSNWPAENFVKRIMPDVLRLKEEYGKLGCKVTTSFIMREPVAQYLSFYHYYIKKLQDVEVDSLDKGIAARGKNIEEWAANVPDMQVRELLGTKCTTQMREPGYVVQQVMGGVERVGPKLLPKQCQVRPDDLRTFKSLVKQMDVVGVTSRFDEFLLQLSDVAGIQHVQYVMSNSGKHEKREDKLDPEDVKAIKKATSFDFPAYRYVLSLQDAYATPEFQERLEDFQINETVWGSEAKAQQIERVVPTFFTEPTGGGQATAYIYMKPVMLVERDNNLPCRKGCTFD</sequence>
<proteinExistence type="predicted"/>
<reference evidence="2 3" key="1">
    <citation type="journal article" date="2015" name="Genome Biol. Evol.">
        <title>Comparative Genomics of a Bacterivorous Green Alga Reveals Evolutionary Causalities and Consequences of Phago-Mixotrophic Mode of Nutrition.</title>
        <authorList>
            <person name="Burns J.A."/>
            <person name="Paasch A."/>
            <person name="Narechania A."/>
            <person name="Kim E."/>
        </authorList>
    </citation>
    <scope>NUCLEOTIDE SEQUENCE [LARGE SCALE GENOMIC DNA]</scope>
    <source>
        <strain evidence="2 3">PLY_AMNH</strain>
    </source>
</reference>
<organism evidence="2 3">
    <name type="scientific">Cymbomonas tetramitiformis</name>
    <dbReference type="NCBI Taxonomy" id="36881"/>
    <lineage>
        <taxon>Eukaryota</taxon>
        <taxon>Viridiplantae</taxon>
        <taxon>Chlorophyta</taxon>
        <taxon>Pyramimonadophyceae</taxon>
        <taxon>Pyramimonadales</taxon>
        <taxon>Pyramimonadaceae</taxon>
        <taxon>Cymbomonas</taxon>
    </lineage>
</organism>
<evidence type="ECO:0000313" key="2">
    <source>
        <dbReference type="EMBL" id="KAK3233610.1"/>
    </source>
</evidence>
<dbReference type="InterPro" id="IPR027417">
    <property type="entry name" value="P-loop_NTPase"/>
</dbReference>
<comment type="caution">
    <text evidence="2">The sequence shown here is derived from an EMBL/GenBank/DDBJ whole genome shotgun (WGS) entry which is preliminary data.</text>
</comment>
<feature type="signal peptide" evidence="1">
    <location>
        <begin position="1"/>
        <end position="17"/>
    </location>
</feature>
<accession>A0AAE0BCT0</accession>
<name>A0AAE0BCT0_9CHLO</name>
<keyword evidence="1" id="KW-0732">Signal</keyword>
<gene>
    <name evidence="2" type="ORF">CYMTET_56106</name>
</gene>